<proteinExistence type="predicted"/>
<dbReference type="InterPro" id="IPR045057">
    <property type="entry name" value="Gcn5-rel_NAT"/>
</dbReference>
<dbReference type="AlphaFoldDB" id="A0A1C0YE10"/>
<dbReference type="SUPFAM" id="SSF55729">
    <property type="entry name" value="Acyl-CoA N-acyltransferases (Nat)"/>
    <property type="match status" value="1"/>
</dbReference>
<dbReference type="Gene3D" id="3.40.630.30">
    <property type="match status" value="1"/>
</dbReference>
<dbReference type="InterPro" id="IPR016181">
    <property type="entry name" value="Acyl_CoA_acyltransferase"/>
</dbReference>
<protein>
    <recommendedName>
        <fullName evidence="1">N-acetyltransferase domain-containing protein</fullName>
    </recommendedName>
</protein>
<accession>A0A1C0YE10</accession>
<reference evidence="2 3" key="1">
    <citation type="submission" date="2016-07" db="EMBL/GenBank/DDBJ databases">
        <title>Caryophanon tenue genome sequencing.</title>
        <authorList>
            <person name="Verma A."/>
            <person name="Pal Y."/>
            <person name="Krishnamurthi S."/>
        </authorList>
    </citation>
    <scope>NUCLEOTIDE SEQUENCE [LARGE SCALE GENOMIC DNA]</scope>
    <source>
        <strain evidence="2 3">DSM 14152</strain>
    </source>
</reference>
<organism evidence="2 3">
    <name type="scientific">Caryophanon tenue</name>
    <dbReference type="NCBI Taxonomy" id="33978"/>
    <lineage>
        <taxon>Bacteria</taxon>
        <taxon>Bacillati</taxon>
        <taxon>Bacillota</taxon>
        <taxon>Bacilli</taxon>
        <taxon>Bacillales</taxon>
        <taxon>Caryophanaceae</taxon>
        <taxon>Caryophanon</taxon>
    </lineage>
</organism>
<dbReference type="PANTHER" id="PTHR31435:SF10">
    <property type="entry name" value="BSR4717 PROTEIN"/>
    <property type="match status" value="1"/>
</dbReference>
<evidence type="ECO:0000259" key="1">
    <source>
        <dbReference type="PROSITE" id="PS51729"/>
    </source>
</evidence>
<evidence type="ECO:0000313" key="3">
    <source>
        <dbReference type="Proteomes" id="UP000093199"/>
    </source>
</evidence>
<dbReference type="InterPro" id="IPR031165">
    <property type="entry name" value="GNAT_YJDJ"/>
</dbReference>
<comment type="caution">
    <text evidence="2">The sequence shown here is derived from an EMBL/GenBank/DDBJ whole genome shotgun (WGS) entry which is preliminary data.</text>
</comment>
<sequence length="91" mass="10317">MAIQLMANERGFEVNNAEGVQVGRIVWDLEDNIMIMNGTFIDSSLRGQNMGEQLLDAAAQYAREHHYKMKAVCPYVVKKFNTSDKYTSLEA</sequence>
<dbReference type="EMBL" id="MASJ01000014">
    <property type="protein sequence ID" value="OCS85426.1"/>
    <property type="molecule type" value="Genomic_DNA"/>
</dbReference>
<evidence type="ECO:0000313" key="2">
    <source>
        <dbReference type="EMBL" id="OCS85426.1"/>
    </source>
</evidence>
<feature type="domain" description="N-acetyltransferase" evidence="1">
    <location>
        <begin position="4"/>
        <end position="91"/>
    </location>
</feature>
<dbReference type="RefSeq" id="WP_066544982.1">
    <property type="nucleotide sequence ID" value="NZ_MASJ01000014.1"/>
</dbReference>
<keyword evidence="3" id="KW-1185">Reference proteome</keyword>
<name>A0A1C0YE10_9BACL</name>
<dbReference type="PROSITE" id="PS51729">
    <property type="entry name" value="GNAT_YJDJ"/>
    <property type="match status" value="1"/>
</dbReference>
<dbReference type="STRING" id="33978.A6M13_13390"/>
<gene>
    <name evidence="2" type="ORF">A6M13_13390</name>
</gene>
<dbReference type="Pfam" id="PF14542">
    <property type="entry name" value="Acetyltransf_CG"/>
    <property type="match status" value="1"/>
</dbReference>
<dbReference type="OrthoDB" id="9793389at2"/>
<dbReference type="PANTHER" id="PTHR31435">
    <property type="entry name" value="PROTEIN NATD1"/>
    <property type="match status" value="1"/>
</dbReference>
<dbReference type="Proteomes" id="UP000093199">
    <property type="component" value="Unassembled WGS sequence"/>
</dbReference>